<dbReference type="InterPro" id="IPR023347">
    <property type="entry name" value="Lysozyme_dom_sf"/>
</dbReference>
<dbReference type="EMBL" id="UGHF01000001">
    <property type="protein sequence ID" value="STO60326.1"/>
    <property type="molecule type" value="Genomic_DNA"/>
</dbReference>
<dbReference type="GO" id="GO:0016998">
    <property type="term" value="P:cell wall macromolecule catabolic process"/>
    <property type="evidence" value="ECO:0007669"/>
    <property type="project" value="InterPro"/>
</dbReference>
<dbReference type="STRING" id="733.B0186_04945"/>
<dbReference type="InterPro" id="IPR034690">
    <property type="entry name" value="Endolysin_T4_type"/>
</dbReference>
<keyword evidence="3 6" id="KW-0081">Bacteriolytic enzyme</keyword>
<keyword evidence="4 6" id="KW-0378">Hydrolase</keyword>
<evidence type="ECO:0000313" key="8">
    <source>
        <dbReference type="Proteomes" id="UP000254329"/>
    </source>
</evidence>
<evidence type="ECO:0000256" key="3">
    <source>
        <dbReference type="ARBA" id="ARBA00022638"/>
    </source>
</evidence>
<evidence type="ECO:0000256" key="5">
    <source>
        <dbReference type="ARBA" id="ARBA00023295"/>
    </source>
</evidence>
<evidence type="ECO:0000256" key="2">
    <source>
        <dbReference type="ARBA" id="ARBA00022529"/>
    </source>
</evidence>
<dbReference type="Proteomes" id="UP000254329">
    <property type="component" value="Unassembled WGS sequence"/>
</dbReference>
<comment type="similarity">
    <text evidence="6">Belongs to the glycosyl hydrolase 24 family.</text>
</comment>
<evidence type="ECO:0000256" key="6">
    <source>
        <dbReference type="RuleBase" id="RU003788"/>
    </source>
</evidence>
<dbReference type="SUPFAM" id="SSF53955">
    <property type="entry name" value="Lysozyme-like"/>
    <property type="match status" value="1"/>
</dbReference>
<evidence type="ECO:0000256" key="4">
    <source>
        <dbReference type="ARBA" id="ARBA00022801"/>
    </source>
</evidence>
<dbReference type="GO" id="GO:0003796">
    <property type="term" value="F:lysozyme activity"/>
    <property type="evidence" value="ECO:0007669"/>
    <property type="project" value="UniProtKB-EC"/>
</dbReference>
<dbReference type="GO" id="GO:0031640">
    <property type="term" value="P:killing of cells of another organism"/>
    <property type="evidence" value="ECO:0007669"/>
    <property type="project" value="UniProtKB-KW"/>
</dbReference>
<name>A0A1V4B1Q2_9PAST</name>
<comment type="catalytic activity">
    <reaction evidence="1 6">
        <text>Hydrolysis of (1-&gt;4)-beta-linkages between N-acetylmuramic acid and N-acetyl-D-glucosamine residues in a peptidoglycan and between N-acetyl-D-glucosamine residues in chitodextrins.</text>
        <dbReference type="EC" id="3.2.1.17"/>
    </reaction>
</comment>
<dbReference type="GO" id="GO:0009253">
    <property type="term" value="P:peptidoglycan catabolic process"/>
    <property type="evidence" value="ECO:0007669"/>
    <property type="project" value="InterPro"/>
</dbReference>
<evidence type="ECO:0000313" key="7">
    <source>
        <dbReference type="EMBL" id="STO60326.1"/>
    </source>
</evidence>
<proteinExistence type="inferred from homology"/>
<dbReference type="Pfam" id="PF00959">
    <property type="entry name" value="Phage_lysozyme"/>
    <property type="match status" value="1"/>
</dbReference>
<protein>
    <recommendedName>
        <fullName evidence="6">Lysozyme</fullName>
        <ecNumber evidence="6">3.2.1.17</ecNumber>
    </recommendedName>
</protein>
<accession>A0A1V4B1Q2</accession>
<keyword evidence="5 6" id="KW-0326">Glycosidase</keyword>
<dbReference type="PANTHER" id="PTHR38107:SF4">
    <property type="entry name" value="LYSOZYME"/>
    <property type="match status" value="1"/>
</dbReference>
<dbReference type="AlphaFoldDB" id="A0A1V4B1Q2"/>
<dbReference type="InterPro" id="IPR002196">
    <property type="entry name" value="Glyco_hydro_24"/>
</dbReference>
<keyword evidence="8" id="KW-1185">Reference proteome</keyword>
<dbReference type="Gene3D" id="1.10.530.40">
    <property type="match status" value="1"/>
</dbReference>
<evidence type="ECO:0000256" key="1">
    <source>
        <dbReference type="ARBA" id="ARBA00000632"/>
    </source>
</evidence>
<dbReference type="CDD" id="cd16901">
    <property type="entry name" value="lyz_P1"/>
    <property type="match status" value="1"/>
</dbReference>
<reference evidence="7 8" key="1">
    <citation type="submission" date="2018-06" db="EMBL/GenBank/DDBJ databases">
        <authorList>
            <consortium name="Pathogen Informatics"/>
            <person name="Doyle S."/>
        </authorList>
    </citation>
    <scope>NUCLEOTIDE SEQUENCE [LARGE SCALE GENOMIC DNA]</scope>
    <source>
        <strain evidence="7 8">NCTC1659</strain>
    </source>
</reference>
<dbReference type="RefSeq" id="WP_078218281.1">
    <property type="nucleotide sequence ID" value="NZ_MUXZ01000011.1"/>
</dbReference>
<dbReference type="GO" id="GO:0042742">
    <property type="term" value="P:defense response to bacterium"/>
    <property type="evidence" value="ECO:0007669"/>
    <property type="project" value="UniProtKB-KW"/>
</dbReference>
<sequence length="183" mass="19982">MRKAKGAIIACAIALIIANVKSTAPEIRTSAEGLALIAKFEGCSLKAYKCPNDVLTVGIGSTAAGGEKIEVGKIYTNEEIAARYKKDIKAVEQCLNKYFNGALMTQKQFDAMVSLGLNVGCGNLKTYYSQRLGKRLQTTIHKRAQAKQFTQMCGRITDFDRSGGRKVRGLTIRRQAEKALCLK</sequence>
<keyword evidence="2 6" id="KW-0929">Antimicrobial</keyword>
<dbReference type="InterPro" id="IPR023346">
    <property type="entry name" value="Lysozyme-like_dom_sf"/>
</dbReference>
<dbReference type="EC" id="3.2.1.17" evidence="6"/>
<dbReference type="PANTHER" id="PTHR38107">
    <property type="match status" value="1"/>
</dbReference>
<dbReference type="InterPro" id="IPR051018">
    <property type="entry name" value="Bacteriophage_GH24"/>
</dbReference>
<organism evidence="7 8">
    <name type="scientific">Canicola haemoglobinophilus</name>
    <dbReference type="NCBI Taxonomy" id="733"/>
    <lineage>
        <taxon>Bacteria</taxon>
        <taxon>Pseudomonadati</taxon>
        <taxon>Pseudomonadota</taxon>
        <taxon>Gammaproteobacteria</taxon>
        <taxon>Pasteurellales</taxon>
        <taxon>Pasteurellaceae</taxon>
        <taxon>Canicola</taxon>
    </lineage>
</organism>
<gene>
    <name evidence="7" type="ORF">NCTC1659_01613</name>
</gene>
<dbReference type="HAMAP" id="MF_04110">
    <property type="entry name" value="ENDOLYSIN_T4"/>
    <property type="match status" value="1"/>
</dbReference>